<protein>
    <submittedName>
        <fullName evidence="2">Uncharacterized protein</fullName>
    </submittedName>
</protein>
<accession>A0AAV9HQM6</accession>
<reference evidence="2" key="2">
    <citation type="submission" date="2023-06" db="EMBL/GenBank/DDBJ databases">
        <authorList>
            <consortium name="Lawrence Berkeley National Laboratory"/>
            <person name="Mondo S.J."/>
            <person name="Hensen N."/>
            <person name="Bonometti L."/>
            <person name="Westerberg I."/>
            <person name="Brannstrom I.O."/>
            <person name="Guillou S."/>
            <person name="Cros-Aarteil S."/>
            <person name="Calhoun S."/>
            <person name="Haridas S."/>
            <person name="Kuo A."/>
            <person name="Pangilinan J."/>
            <person name="Riley R."/>
            <person name="Labutti K."/>
            <person name="Andreopoulos B."/>
            <person name="Lipzen A."/>
            <person name="Chen C."/>
            <person name="Yanf M."/>
            <person name="Daum C."/>
            <person name="Ng V."/>
            <person name="Clum A."/>
            <person name="Steindorff A."/>
            <person name="Ohm R."/>
            <person name="Martin F."/>
            <person name="Silar P."/>
            <person name="Natvig D."/>
            <person name="Lalanne C."/>
            <person name="Gautier V."/>
            <person name="Ament-Velasquez S.L."/>
            <person name="Kruys A."/>
            <person name="Hutchinson M.I."/>
            <person name="Powell A.J."/>
            <person name="Barry K."/>
            <person name="Miller A.N."/>
            <person name="Grigoriev I.V."/>
            <person name="Debuchy R."/>
            <person name="Gladieux P."/>
            <person name="Thoren M.H."/>
            <person name="Johannesson H."/>
        </authorList>
    </citation>
    <scope>NUCLEOTIDE SEQUENCE</scope>
    <source>
        <strain evidence="2">PSN324</strain>
    </source>
</reference>
<dbReference type="EMBL" id="MU864964">
    <property type="protein sequence ID" value="KAK4463024.1"/>
    <property type="molecule type" value="Genomic_DNA"/>
</dbReference>
<proteinExistence type="predicted"/>
<dbReference type="AlphaFoldDB" id="A0AAV9HQM6"/>
<organism evidence="2 3">
    <name type="scientific">Cladorrhinum samala</name>
    <dbReference type="NCBI Taxonomy" id="585594"/>
    <lineage>
        <taxon>Eukaryota</taxon>
        <taxon>Fungi</taxon>
        <taxon>Dikarya</taxon>
        <taxon>Ascomycota</taxon>
        <taxon>Pezizomycotina</taxon>
        <taxon>Sordariomycetes</taxon>
        <taxon>Sordariomycetidae</taxon>
        <taxon>Sordariales</taxon>
        <taxon>Podosporaceae</taxon>
        <taxon>Cladorrhinum</taxon>
    </lineage>
</organism>
<evidence type="ECO:0000256" key="1">
    <source>
        <dbReference type="SAM" id="Coils"/>
    </source>
</evidence>
<feature type="coiled-coil region" evidence="1">
    <location>
        <begin position="135"/>
        <end position="205"/>
    </location>
</feature>
<evidence type="ECO:0000313" key="2">
    <source>
        <dbReference type="EMBL" id="KAK4463024.1"/>
    </source>
</evidence>
<sequence length="487" mass="54782">MAAFNMGDPADEFLPDWLGPAPFVFDVDHSGNVVSRELNEQPENTVLCVIPRLPNPLLNQHDHETVLRTNIQQCYGARAAGYTFLRVGAEQAGQAIGVPAGTRIRTNQAADALIYQFAADAGYRTGMYNSARFQAQTARMQRDALRGQVTRLMEELSHAQAACERERVERLNQAMELDQRARAIYEAQQAQRQRAREVAAAAAERGPVADMIEAAALDKEFVNHWAGVRLRLYDEAIEHRPGLSAAAKAIHEGFPKAANGRHNIGMAISAAVHGGDLFNDLRLVVDPTIITERFDGDCYQFFRRMFAAVHRGWQPATDAPIVFGVLKRVRRSTPEHPERWAKTILQHEGFVNQFLTVWCRDSDLAMKSNLGQAIKRNLLAVIDGTDGLWENYLRKFANVCAAYDDESTPALHKRLVALANMRNEVINSYKSWRKKKPAENKVRMLFDCQWPDEPIITQSTDAFVWPPGQYLVAHLKNVYPPVSPFEH</sequence>
<dbReference type="Proteomes" id="UP001321749">
    <property type="component" value="Unassembled WGS sequence"/>
</dbReference>
<comment type="caution">
    <text evidence="2">The sequence shown here is derived from an EMBL/GenBank/DDBJ whole genome shotgun (WGS) entry which is preliminary data.</text>
</comment>
<evidence type="ECO:0000313" key="3">
    <source>
        <dbReference type="Proteomes" id="UP001321749"/>
    </source>
</evidence>
<gene>
    <name evidence="2" type="ORF">QBC42DRAFT_296308</name>
</gene>
<name>A0AAV9HQM6_9PEZI</name>
<reference evidence="2" key="1">
    <citation type="journal article" date="2023" name="Mol. Phylogenet. Evol.">
        <title>Genome-scale phylogeny and comparative genomics of the fungal order Sordariales.</title>
        <authorList>
            <person name="Hensen N."/>
            <person name="Bonometti L."/>
            <person name="Westerberg I."/>
            <person name="Brannstrom I.O."/>
            <person name="Guillou S."/>
            <person name="Cros-Aarteil S."/>
            <person name="Calhoun S."/>
            <person name="Haridas S."/>
            <person name="Kuo A."/>
            <person name="Mondo S."/>
            <person name="Pangilinan J."/>
            <person name="Riley R."/>
            <person name="LaButti K."/>
            <person name="Andreopoulos B."/>
            <person name="Lipzen A."/>
            <person name="Chen C."/>
            <person name="Yan M."/>
            <person name="Daum C."/>
            <person name="Ng V."/>
            <person name="Clum A."/>
            <person name="Steindorff A."/>
            <person name="Ohm R.A."/>
            <person name="Martin F."/>
            <person name="Silar P."/>
            <person name="Natvig D.O."/>
            <person name="Lalanne C."/>
            <person name="Gautier V."/>
            <person name="Ament-Velasquez S.L."/>
            <person name="Kruys A."/>
            <person name="Hutchinson M.I."/>
            <person name="Powell A.J."/>
            <person name="Barry K."/>
            <person name="Miller A.N."/>
            <person name="Grigoriev I.V."/>
            <person name="Debuchy R."/>
            <person name="Gladieux P."/>
            <person name="Hiltunen Thoren M."/>
            <person name="Johannesson H."/>
        </authorList>
    </citation>
    <scope>NUCLEOTIDE SEQUENCE</scope>
    <source>
        <strain evidence="2">PSN324</strain>
    </source>
</reference>
<keyword evidence="3" id="KW-1185">Reference proteome</keyword>
<keyword evidence="1" id="KW-0175">Coiled coil</keyword>